<feature type="domain" description="MmgE/PrpD N-terminal" evidence="2">
    <location>
        <begin position="24"/>
        <end position="252"/>
    </location>
</feature>
<dbReference type="SUPFAM" id="SSF103378">
    <property type="entry name" value="2-methylcitrate dehydratase PrpD"/>
    <property type="match status" value="1"/>
</dbReference>
<dbReference type="InterPro" id="IPR036148">
    <property type="entry name" value="MmgE/PrpD_sf"/>
</dbReference>
<dbReference type="Pfam" id="PF19305">
    <property type="entry name" value="MmgE_PrpD_C"/>
    <property type="match status" value="1"/>
</dbReference>
<evidence type="ECO:0008006" key="6">
    <source>
        <dbReference type="Google" id="ProtNLM"/>
    </source>
</evidence>
<dbReference type="AlphaFoldDB" id="A0A222WT52"/>
<feature type="domain" description="MmgE/PrpD C-terminal" evidence="3">
    <location>
        <begin position="278"/>
        <end position="446"/>
    </location>
</feature>
<keyword evidence="5" id="KW-1185">Reference proteome</keyword>
<dbReference type="KEGG" id="pkb:B4V02_21440"/>
<comment type="similarity">
    <text evidence="1">Belongs to the PrpD family.</text>
</comment>
<evidence type="ECO:0000259" key="3">
    <source>
        <dbReference type="Pfam" id="PF19305"/>
    </source>
</evidence>
<evidence type="ECO:0000256" key="1">
    <source>
        <dbReference type="ARBA" id="ARBA00006174"/>
    </source>
</evidence>
<dbReference type="PANTHER" id="PTHR16943">
    <property type="entry name" value="2-METHYLCITRATE DEHYDRATASE-RELATED"/>
    <property type="match status" value="1"/>
</dbReference>
<dbReference type="InterPro" id="IPR045337">
    <property type="entry name" value="MmgE_PrpD_C"/>
</dbReference>
<sequence length="458" mass="49926">MELNNLSLTSRFVDCIQAANPLASREAVHMAKMGLVDFIASCHAASGDISVQKLKKHLDMDGGAGPVPVIGQNMKAAPLHAALLNGFIGHALDFDDVHSDVRGHPSTVILPVLFSLAASRSTAKALNGQRLLASYIIGVEVMARLGQAIGKDHYAKGWHNTGTLGTVAAAVAGAYFLGMNHEEMRQVIGLAATQASGLRVQFGTEAKPLHAGLASQAALQSILFTEYQLSSTAAGLDQELGFFAVYGQGEPYAAPFLLDHWQHGSWKIANPGLWFKLYPFCSAGYHGADAALRLVANYPIDPERINQINIIFPQGGDAALVQHTPLTGEQGRFSIEYIVALILLHYPLSIGNFQAQPIAEEVRMFMSKIKRRYSDDIQPVPDSIPKGRFTIVEIITDRNEIWSERVDAPKGSALQPLTDEEMQYKLKICLQNDQTSRRILQYVEDLENYPVSGLLSLL</sequence>
<evidence type="ECO:0000259" key="2">
    <source>
        <dbReference type="Pfam" id="PF03972"/>
    </source>
</evidence>
<dbReference type="PANTHER" id="PTHR16943:SF8">
    <property type="entry name" value="2-METHYLCITRATE DEHYDRATASE"/>
    <property type="match status" value="1"/>
</dbReference>
<reference evidence="4 5" key="1">
    <citation type="submission" date="2017-03" db="EMBL/GenBank/DDBJ databases">
        <title>Complete genome sequence of Paenibacillus Kribbensis producing bioflocculants.</title>
        <authorList>
            <person name="Lee H.-G."/>
            <person name="Oh H.-M."/>
        </authorList>
    </citation>
    <scope>NUCLEOTIDE SEQUENCE [LARGE SCALE GENOMIC DNA]</scope>
    <source>
        <strain evidence="4 5">AM49</strain>
    </source>
</reference>
<organism evidence="4 5">
    <name type="scientific">Paenibacillus kribbensis</name>
    <dbReference type="NCBI Taxonomy" id="172713"/>
    <lineage>
        <taxon>Bacteria</taxon>
        <taxon>Bacillati</taxon>
        <taxon>Bacillota</taxon>
        <taxon>Bacilli</taxon>
        <taxon>Bacillales</taxon>
        <taxon>Paenibacillaceae</taxon>
        <taxon>Paenibacillus</taxon>
    </lineage>
</organism>
<protein>
    <recommendedName>
        <fullName evidence="6">MmgE/PrpD family protein</fullName>
    </recommendedName>
</protein>
<gene>
    <name evidence="4" type="ORF">B4V02_21440</name>
</gene>
<accession>A0A222WT52</accession>
<dbReference type="EMBL" id="CP020028">
    <property type="protein sequence ID" value="ASR49074.1"/>
    <property type="molecule type" value="Genomic_DNA"/>
</dbReference>
<dbReference type="InterPro" id="IPR045336">
    <property type="entry name" value="MmgE_PrpD_N"/>
</dbReference>
<proteinExistence type="inferred from homology"/>
<dbReference type="GO" id="GO:0016829">
    <property type="term" value="F:lyase activity"/>
    <property type="evidence" value="ECO:0007669"/>
    <property type="project" value="InterPro"/>
</dbReference>
<evidence type="ECO:0000313" key="4">
    <source>
        <dbReference type="EMBL" id="ASR49074.1"/>
    </source>
</evidence>
<dbReference type="RefSeq" id="WP_094156329.1">
    <property type="nucleotide sequence ID" value="NZ_CP020028.1"/>
</dbReference>
<dbReference type="Proteomes" id="UP000214666">
    <property type="component" value="Chromosome"/>
</dbReference>
<dbReference type="Pfam" id="PF03972">
    <property type="entry name" value="MmgE_PrpD_N"/>
    <property type="match status" value="1"/>
</dbReference>
<dbReference type="InterPro" id="IPR042188">
    <property type="entry name" value="MmgE/PrpD_sf_2"/>
</dbReference>
<dbReference type="Gene3D" id="3.30.1330.120">
    <property type="entry name" value="2-methylcitrate dehydratase PrpD"/>
    <property type="match status" value="1"/>
</dbReference>
<evidence type="ECO:0000313" key="5">
    <source>
        <dbReference type="Proteomes" id="UP000214666"/>
    </source>
</evidence>
<dbReference type="STRING" id="172713.GCA_001705305_00815"/>
<name>A0A222WT52_9BACL</name>
<dbReference type="InterPro" id="IPR005656">
    <property type="entry name" value="MmgE_PrpD"/>
</dbReference>
<dbReference type="InterPro" id="IPR042183">
    <property type="entry name" value="MmgE/PrpD_sf_1"/>
</dbReference>
<dbReference type="OrthoDB" id="9795089at2"/>
<dbReference type="Gene3D" id="1.10.4100.10">
    <property type="entry name" value="2-methylcitrate dehydratase PrpD"/>
    <property type="match status" value="1"/>
</dbReference>